<dbReference type="GeneID" id="26801952"/>
<accession>A0A0L1JIM8</accession>
<keyword evidence="1" id="KW-1133">Transmembrane helix</keyword>
<dbReference type="EMBL" id="JNOM01000001">
    <property type="protein sequence ID" value="KNG91601.1"/>
    <property type="molecule type" value="Genomic_DNA"/>
</dbReference>
<dbReference type="InterPro" id="IPR010308">
    <property type="entry name" value="TRP_C"/>
</dbReference>
<keyword evidence="4" id="KW-1185">Reference proteome</keyword>
<gene>
    <name evidence="3" type="ORF">ANOM_000148</name>
</gene>
<feature type="transmembrane region" description="Helical" evidence="1">
    <location>
        <begin position="7"/>
        <end position="27"/>
    </location>
</feature>
<reference evidence="3 4" key="1">
    <citation type="submission" date="2014-06" db="EMBL/GenBank/DDBJ databases">
        <title>The Genome of the Aflatoxigenic Filamentous Fungus Aspergillus nomius.</title>
        <authorList>
            <person name="Moore M.G."/>
            <person name="Shannon B.M."/>
            <person name="Brian M.M."/>
        </authorList>
    </citation>
    <scope>NUCLEOTIDE SEQUENCE [LARGE SCALE GENOMIC DNA]</scope>
    <source>
        <strain evidence="3 4">NRRL 13137</strain>
    </source>
</reference>
<dbReference type="RefSeq" id="XP_015412524.1">
    <property type="nucleotide sequence ID" value="XM_015545406.1"/>
</dbReference>
<feature type="domain" description="TRP C-terminal" evidence="2">
    <location>
        <begin position="1"/>
        <end position="85"/>
    </location>
</feature>
<evidence type="ECO:0000313" key="4">
    <source>
        <dbReference type="Proteomes" id="UP000037505"/>
    </source>
</evidence>
<evidence type="ECO:0000256" key="1">
    <source>
        <dbReference type="SAM" id="Phobius"/>
    </source>
</evidence>
<dbReference type="AlphaFoldDB" id="A0A0L1JIM8"/>
<protein>
    <recommendedName>
        <fullName evidence="2">TRP C-terminal domain-containing protein</fullName>
    </recommendedName>
</protein>
<feature type="transmembrane region" description="Helical" evidence="1">
    <location>
        <begin position="39"/>
        <end position="67"/>
    </location>
</feature>
<keyword evidence="1" id="KW-0812">Transmembrane</keyword>
<keyword evidence="1" id="KW-0472">Membrane</keyword>
<name>A0A0L1JIM8_ASPN3</name>
<sequence>MGKKANAFATAAAAINLVNAIFCLVFTNIFDQPDLMTGIVALLFFFLDAIFTLVLVVFLLIGIVYACQLKEPTVAARRFYHNRVSLQSTRWLLRKENRQAIELVPLPEATTSRKYDYQRRTSSSSCQPKL</sequence>
<evidence type="ECO:0000313" key="3">
    <source>
        <dbReference type="EMBL" id="KNG91601.1"/>
    </source>
</evidence>
<evidence type="ECO:0000259" key="2">
    <source>
        <dbReference type="Pfam" id="PF06011"/>
    </source>
</evidence>
<comment type="caution">
    <text evidence="3">The sequence shown here is derived from an EMBL/GenBank/DDBJ whole genome shotgun (WGS) entry which is preliminary data.</text>
</comment>
<dbReference type="Proteomes" id="UP000037505">
    <property type="component" value="Unassembled WGS sequence"/>
</dbReference>
<dbReference type="STRING" id="1509407.A0A0L1JIM8"/>
<dbReference type="Pfam" id="PF06011">
    <property type="entry name" value="TRP"/>
    <property type="match status" value="1"/>
</dbReference>
<proteinExistence type="predicted"/>
<organism evidence="3 4">
    <name type="scientific">Aspergillus nomiae NRRL (strain ATCC 15546 / NRRL 13137 / CBS 260.88 / M93)</name>
    <dbReference type="NCBI Taxonomy" id="1509407"/>
    <lineage>
        <taxon>Eukaryota</taxon>
        <taxon>Fungi</taxon>
        <taxon>Dikarya</taxon>
        <taxon>Ascomycota</taxon>
        <taxon>Pezizomycotina</taxon>
        <taxon>Eurotiomycetes</taxon>
        <taxon>Eurotiomycetidae</taxon>
        <taxon>Eurotiales</taxon>
        <taxon>Aspergillaceae</taxon>
        <taxon>Aspergillus</taxon>
        <taxon>Aspergillus subgen. Circumdati</taxon>
    </lineage>
</organism>